<dbReference type="Pfam" id="PF01113">
    <property type="entry name" value="DapB_N"/>
    <property type="match status" value="1"/>
</dbReference>
<dbReference type="PANTHER" id="PTHR20836:SF7">
    <property type="entry name" value="4-HYDROXY-TETRAHYDRODIPICOLINATE REDUCTASE"/>
    <property type="match status" value="1"/>
</dbReference>
<dbReference type="InterPro" id="IPR036291">
    <property type="entry name" value="NAD(P)-bd_dom_sf"/>
</dbReference>
<keyword evidence="2 9" id="KW-0963">Cytoplasm</keyword>
<dbReference type="SUPFAM" id="SSF55347">
    <property type="entry name" value="Glyceraldehyde-3-phosphate dehydrogenase-like, C-terminal domain"/>
    <property type="match status" value="1"/>
</dbReference>
<dbReference type="PROSITE" id="PS01298">
    <property type="entry name" value="DAPB"/>
    <property type="match status" value="1"/>
</dbReference>
<dbReference type="PANTHER" id="PTHR20836">
    <property type="entry name" value="DIHYDRODIPICOLINATE REDUCTASE"/>
    <property type="match status" value="1"/>
</dbReference>
<feature type="binding site" evidence="9">
    <location>
        <begin position="153"/>
        <end position="154"/>
    </location>
    <ligand>
        <name>(S)-2,3,4,5-tetrahydrodipicolinate</name>
        <dbReference type="ChEBI" id="CHEBI:16845"/>
    </ligand>
</feature>
<feature type="binding site" evidence="9">
    <location>
        <position position="144"/>
    </location>
    <ligand>
        <name>(S)-2,3,4,5-tetrahydrodipicolinate</name>
        <dbReference type="ChEBI" id="CHEBI:16845"/>
    </ligand>
</feature>
<dbReference type="Proteomes" id="UP001058072">
    <property type="component" value="Chromosome"/>
</dbReference>
<dbReference type="HAMAP" id="MF_00102">
    <property type="entry name" value="DapB"/>
    <property type="match status" value="1"/>
</dbReference>
<keyword evidence="8 9" id="KW-0457">Lysine biosynthesis</keyword>
<dbReference type="CDD" id="cd02274">
    <property type="entry name" value="DHDPR_N"/>
    <property type="match status" value="1"/>
</dbReference>
<evidence type="ECO:0000256" key="10">
    <source>
        <dbReference type="NCBIfam" id="TIGR00036"/>
    </source>
</evidence>
<dbReference type="RefSeq" id="WP_055243261.1">
    <property type="nucleotide sequence ID" value="NZ_CP071249.1"/>
</dbReference>
<keyword evidence="6 9" id="KW-0560">Oxidoreductase</keyword>
<feature type="active site" description="Proton donor/acceptor" evidence="9">
    <location>
        <position position="143"/>
    </location>
</feature>
<feature type="active site" description="Proton donor" evidence="9">
    <location>
        <position position="147"/>
    </location>
</feature>
<dbReference type="AlphaFoldDB" id="A0A9Q9FFS3"/>
<comment type="subunit">
    <text evidence="9">Homotetramer.</text>
</comment>
<feature type="binding site" evidence="9">
    <location>
        <position position="39"/>
    </location>
    <ligand>
        <name>NADP(+)</name>
        <dbReference type="ChEBI" id="CHEBI:58349"/>
    </ligand>
</feature>
<comment type="caution">
    <text evidence="9">Was originally thought to be a dihydrodipicolinate reductase (DHDPR), catalyzing the conversion of dihydrodipicolinate to tetrahydrodipicolinate. However, it was shown in E.coli that the substrate of the enzymatic reaction is not dihydrodipicolinate (DHDP) but in fact (2S,4S)-4-hydroxy-2,3,4,5-tetrahydrodipicolinic acid (HTPA), the product released by the DapA-catalyzed reaction.</text>
</comment>
<evidence type="ECO:0000256" key="9">
    <source>
        <dbReference type="HAMAP-Rule" id="MF_00102"/>
    </source>
</evidence>
<evidence type="ECO:0000259" key="11">
    <source>
        <dbReference type="Pfam" id="PF01113"/>
    </source>
</evidence>
<sequence length="253" mass="28321">MLNVGLSGCNGTMGRIIHDLLLEQENVQVVFGIDIEPERYENDYPVFTDPYEINVDCDVIIDFSKPENIDHLLDYCVNHETAVVIATTGLSEAQEAKIIEASHKIPIFRSSNTSLGVNVLLDLVKTATRLLNDNFDIEVIEKHHNKKVDAPSGTAFMIANSINEELNQAMDYNYGRQGNHMKRNEKEIGIHSVRGGTIPGEHTVIFAGPDEMIEIKHTALSKKIFAEQAIKAAEFITHKEAKLYNMSDMMHAN</sequence>
<dbReference type="Pfam" id="PF05173">
    <property type="entry name" value="DapB_C"/>
    <property type="match status" value="1"/>
</dbReference>
<keyword evidence="3 9" id="KW-0028">Amino-acid biosynthesis</keyword>
<evidence type="ECO:0000256" key="7">
    <source>
        <dbReference type="ARBA" id="ARBA00023027"/>
    </source>
</evidence>
<dbReference type="Gene3D" id="3.40.50.720">
    <property type="entry name" value="NAD(P)-binding Rossmann-like Domain"/>
    <property type="match status" value="1"/>
</dbReference>
<dbReference type="EC" id="1.17.1.8" evidence="9 10"/>
<dbReference type="GO" id="GO:0050661">
    <property type="term" value="F:NADP binding"/>
    <property type="evidence" value="ECO:0007669"/>
    <property type="project" value="UniProtKB-UniRule"/>
</dbReference>
<dbReference type="InterPro" id="IPR022663">
    <property type="entry name" value="DapB_C"/>
</dbReference>
<feature type="binding site" evidence="9">
    <location>
        <begin position="8"/>
        <end position="13"/>
    </location>
    <ligand>
        <name>NAD(+)</name>
        <dbReference type="ChEBI" id="CHEBI:57540"/>
    </ligand>
</feature>
<keyword evidence="15" id="KW-1185">Reference proteome</keyword>
<dbReference type="GO" id="GO:0005829">
    <property type="term" value="C:cytosol"/>
    <property type="evidence" value="ECO:0007669"/>
    <property type="project" value="TreeGrafter"/>
</dbReference>
<evidence type="ECO:0000256" key="2">
    <source>
        <dbReference type="ARBA" id="ARBA00022490"/>
    </source>
</evidence>
<dbReference type="EMBL" id="CP071250">
    <property type="protein sequence ID" value="UUF08907.1"/>
    <property type="molecule type" value="Genomic_DNA"/>
</dbReference>
<organism evidence="14 16">
    <name type="scientific">Turicibacter bilis</name>
    <dbReference type="NCBI Taxonomy" id="2735723"/>
    <lineage>
        <taxon>Bacteria</taxon>
        <taxon>Bacillati</taxon>
        <taxon>Bacillota</taxon>
        <taxon>Erysipelotrichia</taxon>
        <taxon>Erysipelotrichales</taxon>
        <taxon>Turicibacteraceae</taxon>
        <taxon>Turicibacter</taxon>
    </lineage>
</organism>
<comment type="catalytic activity">
    <reaction evidence="9">
        <text>(S)-2,3,4,5-tetrahydrodipicolinate + NAD(+) + H2O = (2S,4S)-4-hydroxy-2,3,4,5-tetrahydrodipicolinate + NADH + H(+)</text>
        <dbReference type="Rhea" id="RHEA:35323"/>
        <dbReference type="ChEBI" id="CHEBI:15377"/>
        <dbReference type="ChEBI" id="CHEBI:15378"/>
        <dbReference type="ChEBI" id="CHEBI:16845"/>
        <dbReference type="ChEBI" id="CHEBI:57540"/>
        <dbReference type="ChEBI" id="CHEBI:57945"/>
        <dbReference type="ChEBI" id="CHEBI:67139"/>
        <dbReference type="EC" id="1.17.1.8"/>
    </reaction>
</comment>
<dbReference type="InterPro" id="IPR023940">
    <property type="entry name" value="DHDPR_bac"/>
</dbReference>
<feature type="binding site" evidence="9">
    <location>
        <begin position="86"/>
        <end position="88"/>
    </location>
    <ligand>
        <name>NAD(+)</name>
        <dbReference type="ChEBI" id="CHEBI:57540"/>
    </ligand>
</feature>
<accession>A0A9Q9FFS3</accession>
<dbReference type="Gene3D" id="3.30.360.10">
    <property type="entry name" value="Dihydrodipicolinate Reductase, domain 2"/>
    <property type="match status" value="1"/>
</dbReference>
<evidence type="ECO:0000313" key="16">
    <source>
        <dbReference type="Proteomes" id="UP001058072"/>
    </source>
</evidence>
<evidence type="ECO:0000256" key="8">
    <source>
        <dbReference type="ARBA" id="ARBA00023154"/>
    </source>
</evidence>
<dbReference type="NCBIfam" id="TIGR00036">
    <property type="entry name" value="dapB"/>
    <property type="match status" value="1"/>
</dbReference>
<evidence type="ECO:0000313" key="13">
    <source>
        <dbReference type="EMBL" id="UUF05634.1"/>
    </source>
</evidence>
<dbReference type="Proteomes" id="UP001058016">
    <property type="component" value="Chromosome"/>
</dbReference>
<evidence type="ECO:0000313" key="15">
    <source>
        <dbReference type="Proteomes" id="UP001058016"/>
    </source>
</evidence>
<comment type="catalytic activity">
    <reaction evidence="9">
        <text>(S)-2,3,4,5-tetrahydrodipicolinate + NADP(+) + H2O = (2S,4S)-4-hydroxy-2,3,4,5-tetrahydrodipicolinate + NADPH + H(+)</text>
        <dbReference type="Rhea" id="RHEA:35331"/>
        <dbReference type="ChEBI" id="CHEBI:15377"/>
        <dbReference type="ChEBI" id="CHEBI:15378"/>
        <dbReference type="ChEBI" id="CHEBI:16845"/>
        <dbReference type="ChEBI" id="CHEBI:57783"/>
        <dbReference type="ChEBI" id="CHEBI:58349"/>
        <dbReference type="ChEBI" id="CHEBI:67139"/>
        <dbReference type="EC" id="1.17.1.8"/>
    </reaction>
</comment>
<dbReference type="SUPFAM" id="SSF51735">
    <property type="entry name" value="NAD(P)-binding Rossmann-fold domains"/>
    <property type="match status" value="1"/>
</dbReference>
<evidence type="ECO:0000256" key="5">
    <source>
        <dbReference type="ARBA" id="ARBA00022915"/>
    </source>
</evidence>
<keyword evidence="4 9" id="KW-0521">NADP</keyword>
<feature type="domain" description="Dihydrodipicolinate reductase C-terminal" evidence="12">
    <location>
        <begin position="116"/>
        <end position="250"/>
    </location>
</feature>
<evidence type="ECO:0000256" key="1">
    <source>
        <dbReference type="ARBA" id="ARBA00006642"/>
    </source>
</evidence>
<evidence type="ECO:0000256" key="3">
    <source>
        <dbReference type="ARBA" id="ARBA00022605"/>
    </source>
</evidence>
<name>A0A9Q9FFS3_9FIRM</name>
<dbReference type="GO" id="GO:0019877">
    <property type="term" value="P:diaminopimelate biosynthetic process"/>
    <property type="evidence" value="ECO:0007669"/>
    <property type="project" value="UniProtKB-UniRule"/>
</dbReference>
<proteinExistence type="inferred from homology"/>
<keyword evidence="7 9" id="KW-0520">NAD</keyword>
<protein>
    <recommendedName>
        <fullName evidence="9 10">4-hydroxy-tetrahydrodipicolinate reductase</fullName>
        <shortName evidence="9">HTPA reductase</shortName>
        <ecNumber evidence="9 10">1.17.1.8</ecNumber>
    </recommendedName>
</protein>
<feature type="binding site" evidence="9">
    <location>
        <begin position="110"/>
        <end position="113"/>
    </location>
    <ligand>
        <name>NAD(+)</name>
        <dbReference type="ChEBI" id="CHEBI:57540"/>
    </ligand>
</feature>
<feature type="domain" description="Dihydrodipicolinate reductase N-terminal" evidence="11">
    <location>
        <begin position="3"/>
        <end position="112"/>
    </location>
</feature>
<dbReference type="GO" id="GO:0051287">
    <property type="term" value="F:NAD binding"/>
    <property type="evidence" value="ECO:0007669"/>
    <property type="project" value="UniProtKB-UniRule"/>
</dbReference>
<gene>
    <name evidence="9" type="primary">dapB</name>
    <name evidence="13" type="ORF">J0J69_11300</name>
    <name evidence="14" type="ORF">J0J70_02555</name>
</gene>
<dbReference type="InterPro" id="IPR022664">
    <property type="entry name" value="DapB_N_CS"/>
</dbReference>
<dbReference type="InterPro" id="IPR000846">
    <property type="entry name" value="DapB_N"/>
</dbReference>
<dbReference type="GO" id="GO:0009089">
    <property type="term" value="P:lysine biosynthetic process via diaminopimelate"/>
    <property type="evidence" value="ECO:0007669"/>
    <property type="project" value="UniProtKB-UniRule"/>
</dbReference>
<dbReference type="EMBL" id="CP071249">
    <property type="protein sequence ID" value="UUF05634.1"/>
    <property type="molecule type" value="Genomic_DNA"/>
</dbReference>
<feature type="binding site" evidence="9">
    <location>
        <position position="38"/>
    </location>
    <ligand>
        <name>NAD(+)</name>
        <dbReference type="ChEBI" id="CHEBI:57540"/>
    </ligand>
</feature>
<comment type="function">
    <text evidence="9">Catalyzes the conversion of 4-hydroxy-tetrahydrodipicolinate (HTPA) to tetrahydrodipicolinate.</text>
</comment>
<comment type="similarity">
    <text evidence="1 9">Belongs to the DapB family.</text>
</comment>
<dbReference type="PIRSF" id="PIRSF000161">
    <property type="entry name" value="DHPR"/>
    <property type="match status" value="1"/>
</dbReference>
<evidence type="ECO:0000313" key="14">
    <source>
        <dbReference type="EMBL" id="UUF08907.1"/>
    </source>
</evidence>
<dbReference type="GO" id="GO:0016726">
    <property type="term" value="F:oxidoreductase activity, acting on CH or CH2 groups, NAD or NADP as acceptor"/>
    <property type="evidence" value="ECO:0007669"/>
    <property type="project" value="UniProtKB-UniRule"/>
</dbReference>
<comment type="subcellular location">
    <subcellularLocation>
        <location evidence="9">Cytoplasm</location>
    </subcellularLocation>
</comment>
<reference evidence="14 15" key="1">
    <citation type="submission" date="2021-03" db="EMBL/GenBank/DDBJ databases">
        <title>Comparative Genomics and Metabolomics in the genus Turicibacter.</title>
        <authorList>
            <person name="Maki J."/>
            <person name="Looft T."/>
        </authorList>
    </citation>
    <scope>NUCLEOTIDE SEQUENCE</scope>
    <source>
        <strain evidence="14">ISU324</strain>
        <strain evidence="13 15">MMM721</strain>
    </source>
</reference>
<evidence type="ECO:0000259" key="12">
    <source>
        <dbReference type="Pfam" id="PF05173"/>
    </source>
</evidence>
<comment type="pathway">
    <text evidence="9">Amino-acid biosynthesis; L-lysine biosynthesis via DAP pathway; (S)-tetrahydrodipicolinate from L-aspartate: step 4/4.</text>
</comment>
<evidence type="ECO:0000256" key="4">
    <source>
        <dbReference type="ARBA" id="ARBA00022857"/>
    </source>
</evidence>
<dbReference type="GO" id="GO:0008839">
    <property type="term" value="F:4-hydroxy-tetrahydrodipicolinate reductase"/>
    <property type="evidence" value="ECO:0007669"/>
    <property type="project" value="UniProtKB-UniRule"/>
</dbReference>
<dbReference type="FunFam" id="3.30.360.10:FF:000004">
    <property type="entry name" value="4-hydroxy-tetrahydrodipicolinate reductase"/>
    <property type="match status" value="1"/>
</dbReference>
<keyword evidence="5 9" id="KW-0220">Diaminopimelate biosynthesis</keyword>
<evidence type="ECO:0000256" key="6">
    <source>
        <dbReference type="ARBA" id="ARBA00023002"/>
    </source>
</evidence>